<dbReference type="Gene3D" id="2.30.29.30">
    <property type="entry name" value="Pleckstrin-homology domain (PH domain)/Phosphotyrosine-binding domain (PTB)"/>
    <property type="match status" value="1"/>
</dbReference>
<accession>A0AA88I8D7</accession>
<evidence type="ECO:0000259" key="3">
    <source>
        <dbReference type="PROSITE" id="PS51339"/>
    </source>
</evidence>
<evidence type="ECO:0000256" key="1">
    <source>
        <dbReference type="ARBA" id="ARBA00007471"/>
    </source>
</evidence>
<dbReference type="PANTHER" id="PTHR10807">
    <property type="entry name" value="MYOTUBULARIN-RELATED"/>
    <property type="match status" value="1"/>
</dbReference>
<keyword evidence="5" id="KW-1185">Reference proteome</keyword>
<dbReference type="AlphaFoldDB" id="A0AA88I8D7"/>
<evidence type="ECO:0000313" key="4">
    <source>
        <dbReference type="EMBL" id="KAK2721746.1"/>
    </source>
</evidence>
<dbReference type="Pfam" id="PF06602">
    <property type="entry name" value="Myotub-related"/>
    <property type="match status" value="1"/>
</dbReference>
<dbReference type="InterPro" id="IPR029021">
    <property type="entry name" value="Prot-tyrosine_phosphatase-like"/>
</dbReference>
<dbReference type="EMBL" id="JAVRJZ010000006">
    <property type="protein sequence ID" value="KAK2721746.1"/>
    <property type="molecule type" value="Genomic_DNA"/>
</dbReference>
<dbReference type="InterPro" id="IPR030564">
    <property type="entry name" value="Myotubularin"/>
</dbReference>
<reference evidence="4" key="1">
    <citation type="submission" date="2023-07" db="EMBL/GenBank/DDBJ databases">
        <title>Chromosome-level genome assembly of Artemia franciscana.</title>
        <authorList>
            <person name="Jo E."/>
        </authorList>
    </citation>
    <scope>NUCLEOTIDE SEQUENCE</scope>
    <source>
        <tissue evidence="4">Whole body</tissue>
    </source>
</reference>
<dbReference type="InterPro" id="IPR010569">
    <property type="entry name" value="Myotubularin-like_Pase_dom"/>
</dbReference>
<dbReference type="PANTHER" id="PTHR10807:SF110">
    <property type="entry name" value="FI17948P1"/>
    <property type="match status" value="1"/>
</dbReference>
<proteinExistence type="inferred from homology"/>
<name>A0AA88I8D7_ARTSF</name>
<organism evidence="4 5">
    <name type="scientific">Artemia franciscana</name>
    <name type="common">Brine shrimp</name>
    <name type="synonym">Artemia sanfranciscana</name>
    <dbReference type="NCBI Taxonomy" id="6661"/>
    <lineage>
        <taxon>Eukaryota</taxon>
        <taxon>Metazoa</taxon>
        <taxon>Ecdysozoa</taxon>
        <taxon>Arthropoda</taxon>
        <taxon>Crustacea</taxon>
        <taxon>Branchiopoda</taxon>
        <taxon>Anostraca</taxon>
        <taxon>Artemiidae</taxon>
        <taxon>Artemia</taxon>
    </lineage>
</organism>
<dbReference type="GO" id="GO:0046856">
    <property type="term" value="P:phosphatidylinositol dephosphorylation"/>
    <property type="evidence" value="ECO:0007669"/>
    <property type="project" value="TreeGrafter"/>
</dbReference>
<dbReference type="SUPFAM" id="SSF50729">
    <property type="entry name" value="PH domain-like"/>
    <property type="match status" value="1"/>
</dbReference>
<dbReference type="Proteomes" id="UP001187531">
    <property type="component" value="Unassembled WGS sequence"/>
</dbReference>
<evidence type="ECO:0000256" key="2">
    <source>
        <dbReference type="SAM" id="MobiDB-lite"/>
    </source>
</evidence>
<evidence type="ECO:0000313" key="5">
    <source>
        <dbReference type="Proteomes" id="UP001187531"/>
    </source>
</evidence>
<feature type="compositionally biased region" description="Low complexity" evidence="2">
    <location>
        <begin position="808"/>
        <end position="827"/>
    </location>
</feature>
<dbReference type="GO" id="GO:0016020">
    <property type="term" value="C:membrane"/>
    <property type="evidence" value="ECO:0007669"/>
    <property type="project" value="TreeGrafter"/>
</dbReference>
<comment type="similarity">
    <text evidence="1">Belongs to the protein-tyrosine phosphatase family. Non-receptor class myotubularin subfamily.</text>
</comment>
<dbReference type="CDD" id="cd14537">
    <property type="entry name" value="PTP-MTMR10-like"/>
    <property type="match status" value="1"/>
</dbReference>
<dbReference type="GO" id="GO:0005737">
    <property type="term" value="C:cytoplasm"/>
    <property type="evidence" value="ECO:0007669"/>
    <property type="project" value="TreeGrafter"/>
</dbReference>
<gene>
    <name evidence="4" type="ORF">QYM36_003903</name>
</gene>
<feature type="region of interest" description="Disordered" evidence="2">
    <location>
        <begin position="804"/>
        <end position="828"/>
    </location>
</feature>
<feature type="domain" description="Myotubularin phosphatase" evidence="3">
    <location>
        <begin position="191"/>
        <end position="570"/>
    </location>
</feature>
<dbReference type="InterPro" id="IPR011993">
    <property type="entry name" value="PH-like_dom_sf"/>
</dbReference>
<comment type="caution">
    <text evidence="4">The sequence shown here is derived from an EMBL/GenBank/DDBJ whole genome shotgun (WGS) entry which is preliminary data.</text>
</comment>
<protein>
    <recommendedName>
        <fullName evidence="3">Myotubularin phosphatase domain-containing protein</fullName>
    </recommendedName>
</protein>
<dbReference type="PROSITE" id="PS51339">
    <property type="entry name" value="PPASE_MYOTUBULARIN"/>
    <property type="match status" value="1"/>
</dbReference>
<dbReference type="SUPFAM" id="SSF52799">
    <property type="entry name" value="(Phosphotyrosine protein) phosphatases II"/>
    <property type="match status" value="1"/>
</dbReference>
<sequence>MESFKSYIIIDDAESDVNSFERIEDARCVQLEPRLLPGETVIALAPHVLKFSPLCERKHGVSGDLFITNFKISFVTPQDAADTDGITERNQLLSSYDICLMNVDRIYSLHSGGRRKLLVPGSNLTGAVRELQILCKDLSSHLFGFKFVPNGAERAIVNAMLHHCYPKRVELHFAFECRLPATQDVPGVSMFRQAQDWDEELRRCHSSTGWRICYANENYQICPSLSEVIVVSSDLTDDDIAKASASFRGNRPPIWCWGHKSGCVIVRMSTVSADSSPSSNAVIDRKQENEKVESIMLENIRKAHSRRKQPLILELDTLLPPVKEVQNSFVKLRDLICVPPDSMRILWDQDDRFLSQLESTRWLHMVSSCLRLASTVSRVIMDQKVSVVLQESSGRDWSAIISSLAQILLDSHCRTIQGFHSLVQKEWVALGHPFSTRLGRWTVSDGEQSPLFNLFLDCVWQILQQFPAQFEFTSTYLITIWDSMHLSVFDTFLFDSPRDRKCAVLDNQTPLTSRSVWDWSLQYDENEQELFYNPLYPISKRVVETRQSLGLPPTDPTPAPPASQLTSQLAQTLMTSSLNLGYPNVRTRSGSISSLNRHSSYLEDLKLDGTETLNRSWMKAGSRSSLFGAGWNKIKGVAFGTSPRPSRILEEYEKSMLEGEIIDAMGTLKAGTVSTRNSVKDAFTPPSITPRHKNGGTNRWTVCDGQSLGQSRRSLQQSEDELRNVPVPWHKIDWSVYTVLPVMPLVANLKFWAQCYARFFPVFDIRGGGDLTNFCQNWGYVDELMMLENTIASLEAELNYYNQKSPKSRSGSISRRVSSSNSSIRARTPTPIQEEAVDYSSNPSLILLRQKPLSSLSAFYPFTSQRVLNDKGSHIRSSAEFDLRVKPEEEHYEGDFIVIS</sequence>